<feature type="transmembrane region" description="Helical" evidence="1">
    <location>
        <begin position="18"/>
        <end position="37"/>
    </location>
</feature>
<proteinExistence type="predicted"/>
<dbReference type="AlphaFoldDB" id="A0A934RUH2"/>
<evidence type="ECO:0000313" key="3">
    <source>
        <dbReference type="Proteomes" id="UP000604083"/>
    </source>
</evidence>
<keyword evidence="1" id="KW-1133">Transmembrane helix</keyword>
<keyword evidence="1" id="KW-0812">Transmembrane</keyword>
<keyword evidence="3" id="KW-1185">Reference proteome</keyword>
<sequence>MKVGALLRIHGKRHRWQVLSLVSISLTISWLCGSLAFETRREQGLLEALAFLEVFVLIVLTARVFLSETVFATFGTWRARPVTSRQLLIGAGVFLALVLFPLALVRLEVVHRVLLPDSAGWRALSSSLLVLWSGIALALALVIGVLARFTAGMEPQVRPRVAWIVIAVVVLIIFSVLGGYSGPHGFLQKSTRRQGDAARLLLPENFEEVWRENRWWGDGDWLKQPVVLTDDPAVLRVPLRGQSAASLGGVRLEVREVENSGQQCQIQFALWPTGSLQRRIVPQDAVLLRWSDGSFSEAFAQNRFEHILQVAGLPMWQVRRQATFLTPRWQFSEQDGQEALPQPEELFVLIGEPQRTTTFQQSDFRAEEEEWEQRLTLMEARLREERGEGFSREEFRAELWKEGSPRAVTRLLERGVLLNRTSRDVYLDYFITFADESHLPQLRAGAEEEPFYGEVMVRRGWGQEALPSLEAHLLSGRQLYPESVSALLQEKQEEWAPMMAKQLLRQLGKGEVFSELVEQAETYPGLDGDALRAEAWQRVKFRYAHEWLPLKWGAEAGDKEALRRLLKGALEEQEWEQKILEEWFPKSEFSRLSREWSQVSFQSGRWILGEEN</sequence>
<comment type="caution">
    <text evidence="2">The sequence shown here is derived from an EMBL/GenBank/DDBJ whole genome shotgun (WGS) entry which is preliminary data.</text>
</comment>
<organism evidence="2 3">
    <name type="scientific">Roseibacillus ishigakijimensis</name>
    <dbReference type="NCBI Taxonomy" id="454146"/>
    <lineage>
        <taxon>Bacteria</taxon>
        <taxon>Pseudomonadati</taxon>
        <taxon>Verrucomicrobiota</taxon>
        <taxon>Verrucomicrobiia</taxon>
        <taxon>Verrucomicrobiales</taxon>
        <taxon>Verrucomicrobiaceae</taxon>
        <taxon>Roseibacillus</taxon>
    </lineage>
</organism>
<evidence type="ECO:0000313" key="2">
    <source>
        <dbReference type="EMBL" id="MBK1834711.1"/>
    </source>
</evidence>
<gene>
    <name evidence="2" type="ORF">JIN78_11615</name>
</gene>
<feature type="transmembrane region" description="Helical" evidence="1">
    <location>
        <begin position="87"/>
        <end position="107"/>
    </location>
</feature>
<feature type="transmembrane region" description="Helical" evidence="1">
    <location>
        <begin position="161"/>
        <end position="180"/>
    </location>
</feature>
<name>A0A934RUH2_9BACT</name>
<feature type="transmembrane region" description="Helical" evidence="1">
    <location>
        <begin position="127"/>
        <end position="149"/>
    </location>
</feature>
<accession>A0A934RUH2</accession>
<keyword evidence="1" id="KW-0472">Membrane</keyword>
<dbReference type="Proteomes" id="UP000604083">
    <property type="component" value="Unassembled WGS sequence"/>
</dbReference>
<protein>
    <submittedName>
        <fullName evidence="2">Uncharacterized protein</fullName>
    </submittedName>
</protein>
<feature type="transmembrane region" description="Helical" evidence="1">
    <location>
        <begin position="49"/>
        <end position="66"/>
    </location>
</feature>
<reference evidence="2" key="1">
    <citation type="submission" date="2021-01" db="EMBL/GenBank/DDBJ databases">
        <title>Modified the classification status of verrucomicrobia.</title>
        <authorList>
            <person name="Feng X."/>
        </authorList>
    </citation>
    <scope>NUCLEOTIDE SEQUENCE</scope>
    <source>
        <strain evidence="2">KCTC 12986</strain>
    </source>
</reference>
<dbReference type="EMBL" id="JAENIO010000029">
    <property type="protein sequence ID" value="MBK1834711.1"/>
    <property type="molecule type" value="Genomic_DNA"/>
</dbReference>
<evidence type="ECO:0000256" key="1">
    <source>
        <dbReference type="SAM" id="Phobius"/>
    </source>
</evidence>
<dbReference type="RefSeq" id="WP_200392145.1">
    <property type="nucleotide sequence ID" value="NZ_JAENIO010000029.1"/>
</dbReference>